<accession>A0A1H9JY86</accession>
<dbReference type="GO" id="GO:0032259">
    <property type="term" value="P:methylation"/>
    <property type="evidence" value="ECO:0007669"/>
    <property type="project" value="UniProtKB-KW"/>
</dbReference>
<dbReference type="AlphaFoldDB" id="A0A1H9JY86"/>
<dbReference type="EC" id="2.1.1.297" evidence="5"/>
<name>A0A1H9JY86_9BACI</name>
<dbReference type="Proteomes" id="UP000199427">
    <property type="component" value="Unassembled WGS sequence"/>
</dbReference>
<dbReference type="InterPro" id="IPR002052">
    <property type="entry name" value="DNA_methylase_N6_adenine_CS"/>
</dbReference>
<comment type="function">
    <text evidence="5">Methylates the class 1 translation termination release factors RF1/PrfA and RF2/PrfB on the glutamine residue of the universally conserved GGQ motif.</text>
</comment>
<comment type="catalytic activity">
    <reaction evidence="4 5">
        <text>L-glutaminyl-[peptide chain release factor] + S-adenosyl-L-methionine = N(5)-methyl-L-glutaminyl-[peptide chain release factor] + S-adenosyl-L-homocysteine + H(+)</text>
        <dbReference type="Rhea" id="RHEA:42896"/>
        <dbReference type="Rhea" id="RHEA-COMP:10271"/>
        <dbReference type="Rhea" id="RHEA-COMP:10272"/>
        <dbReference type="ChEBI" id="CHEBI:15378"/>
        <dbReference type="ChEBI" id="CHEBI:30011"/>
        <dbReference type="ChEBI" id="CHEBI:57856"/>
        <dbReference type="ChEBI" id="CHEBI:59789"/>
        <dbReference type="ChEBI" id="CHEBI:61891"/>
        <dbReference type="EC" id="2.1.1.297"/>
    </reaction>
</comment>
<dbReference type="Gene3D" id="1.10.8.10">
    <property type="entry name" value="DNA helicase RuvA subunit, C-terminal domain"/>
    <property type="match status" value="1"/>
</dbReference>
<keyword evidence="3 5" id="KW-0949">S-adenosyl-L-methionine</keyword>
<feature type="binding site" evidence="5">
    <location>
        <position position="139"/>
    </location>
    <ligand>
        <name>S-adenosyl-L-methionine</name>
        <dbReference type="ChEBI" id="CHEBI:59789"/>
    </ligand>
</feature>
<feature type="domain" description="Release factor glutamine methyltransferase N-terminal" evidence="7">
    <location>
        <begin position="4"/>
        <end position="73"/>
    </location>
</feature>
<dbReference type="GO" id="GO:0102559">
    <property type="term" value="F:peptide chain release factor N(5)-glutamine methyltransferase activity"/>
    <property type="evidence" value="ECO:0007669"/>
    <property type="project" value="UniProtKB-EC"/>
</dbReference>
<dbReference type="PROSITE" id="PS00092">
    <property type="entry name" value="N6_MTASE"/>
    <property type="match status" value="1"/>
</dbReference>
<dbReference type="PANTHER" id="PTHR18895:SF74">
    <property type="entry name" value="MTRF1L RELEASE FACTOR GLUTAMINE METHYLTRANSFERASE"/>
    <property type="match status" value="1"/>
</dbReference>
<dbReference type="InterPro" id="IPR040758">
    <property type="entry name" value="PrmC_N"/>
</dbReference>
<dbReference type="OrthoDB" id="9800643at2"/>
<evidence type="ECO:0000256" key="1">
    <source>
        <dbReference type="ARBA" id="ARBA00022603"/>
    </source>
</evidence>
<dbReference type="NCBIfam" id="TIGR03534">
    <property type="entry name" value="RF_mod_PrmC"/>
    <property type="match status" value="1"/>
</dbReference>
<dbReference type="HAMAP" id="MF_02126">
    <property type="entry name" value="RF_methyltr_PrmC"/>
    <property type="match status" value="1"/>
</dbReference>
<gene>
    <name evidence="5" type="primary">prmC</name>
    <name evidence="8" type="ORF">SAMN05216362_13419</name>
</gene>
<dbReference type="InterPro" id="IPR004556">
    <property type="entry name" value="HemK-like"/>
</dbReference>
<dbReference type="PANTHER" id="PTHR18895">
    <property type="entry name" value="HEMK METHYLTRANSFERASE"/>
    <property type="match status" value="1"/>
</dbReference>
<keyword evidence="9" id="KW-1185">Reference proteome</keyword>
<dbReference type="EMBL" id="FOES01000034">
    <property type="protein sequence ID" value="SEQ91961.1"/>
    <property type="molecule type" value="Genomic_DNA"/>
</dbReference>
<evidence type="ECO:0000256" key="4">
    <source>
        <dbReference type="ARBA" id="ARBA00048391"/>
    </source>
</evidence>
<reference evidence="8 9" key="1">
    <citation type="submission" date="2016-10" db="EMBL/GenBank/DDBJ databases">
        <authorList>
            <person name="de Groot N.N."/>
        </authorList>
    </citation>
    <scope>NUCLEOTIDE SEQUENCE [LARGE SCALE GENOMIC DNA]</scope>
    <source>
        <strain evidence="8 9">DSM 21633</strain>
    </source>
</reference>
<evidence type="ECO:0000256" key="2">
    <source>
        <dbReference type="ARBA" id="ARBA00022679"/>
    </source>
</evidence>
<dbReference type="Gene3D" id="3.40.50.150">
    <property type="entry name" value="Vaccinia Virus protein VP39"/>
    <property type="match status" value="1"/>
</dbReference>
<proteinExistence type="inferred from homology"/>
<dbReference type="InterPro" id="IPR007848">
    <property type="entry name" value="Small_mtfrase_dom"/>
</dbReference>
<comment type="similarity">
    <text evidence="5">Belongs to the protein N5-glutamine methyltransferase family. PrmC subfamily.</text>
</comment>
<evidence type="ECO:0000313" key="9">
    <source>
        <dbReference type="Proteomes" id="UP000199427"/>
    </source>
</evidence>
<dbReference type="GO" id="GO:0003676">
    <property type="term" value="F:nucleic acid binding"/>
    <property type="evidence" value="ECO:0007669"/>
    <property type="project" value="InterPro"/>
</dbReference>
<dbReference type="CDD" id="cd02440">
    <property type="entry name" value="AdoMet_MTases"/>
    <property type="match status" value="1"/>
</dbReference>
<dbReference type="Pfam" id="PF05175">
    <property type="entry name" value="MTS"/>
    <property type="match status" value="1"/>
</dbReference>
<evidence type="ECO:0000313" key="8">
    <source>
        <dbReference type="EMBL" id="SEQ91961.1"/>
    </source>
</evidence>
<evidence type="ECO:0000259" key="6">
    <source>
        <dbReference type="Pfam" id="PF05175"/>
    </source>
</evidence>
<sequence>MVQEARKWASSFLEKYHREPRVADLMLQHLLNVDLADFLLIQRDEINAELLETFESWVQEHAETGKPLEHFLGVASFYGREFSVNQHVLIPRPETEELIETVKPLIKPSDVVVDVGTGSGIIAITLKKEMPDVQMLATDISLEALAVAQKNAEKLDADVQFEQGNFLKPLIDSEVTVDVVVSNPPYIPKSESGELSEVVMHDPDLALFANDQGLAAYRDIIEQISYLKTLPRLVAFEIGYDQGATVPELIRKAHPNAVIQVLQDINGKDRIVIWKN</sequence>
<dbReference type="Pfam" id="PF17827">
    <property type="entry name" value="PrmC_N"/>
    <property type="match status" value="1"/>
</dbReference>
<feature type="binding site" evidence="5">
    <location>
        <position position="166"/>
    </location>
    <ligand>
        <name>S-adenosyl-L-methionine</name>
        <dbReference type="ChEBI" id="CHEBI:59789"/>
    </ligand>
</feature>
<feature type="domain" description="Methyltransferase small" evidence="6">
    <location>
        <begin position="98"/>
        <end position="189"/>
    </location>
</feature>
<dbReference type="RefSeq" id="WP_091774816.1">
    <property type="nucleotide sequence ID" value="NZ_CAESCL010000029.1"/>
</dbReference>
<dbReference type="SUPFAM" id="SSF53335">
    <property type="entry name" value="S-adenosyl-L-methionine-dependent methyltransferases"/>
    <property type="match status" value="1"/>
</dbReference>
<dbReference type="NCBIfam" id="TIGR00536">
    <property type="entry name" value="hemK_fam"/>
    <property type="match status" value="1"/>
</dbReference>
<evidence type="ECO:0000259" key="7">
    <source>
        <dbReference type="Pfam" id="PF17827"/>
    </source>
</evidence>
<dbReference type="InterPro" id="IPR050320">
    <property type="entry name" value="N5-glutamine_MTase"/>
</dbReference>
<protein>
    <recommendedName>
        <fullName evidence="5">Release factor glutamine methyltransferase</fullName>
        <shortName evidence="5">RF MTase</shortName>
        <ecNumber evidence="5">2.1.1.297</ecNumber>
    </recommendedName>
    <alternativeName>
        <fullName evidence="5">N5-glutamine methyltransferase PrmC</fullName>
    </alternativeName>
    <alternativeName>
        <fullName evidence="5">Protein-(glutamine-N5) MTase PrmC</fullName>
    </alternativeName>
    <alternativeName>
        <fullName evidence="5">Protein-glutamine N-methyltransferase PrmC</fullName>
    </alternativeName>
</protein>
<dbReference type="STRING" id="571933.SAMN05216362_13419"/>
<feature type="binding site" evidence="5">
    <location>
        <begin position="183"/>
        <end position="186"/>
    </location>
    <ligand>
        <name>substrate</name>
    </ligand>
</feature>
<dbReference type="InterPro" id="IPR029063">
    <property type="entry name" value="SAM-dependent_MTases_sf"/>
</dbReference>
<evidence type="ECO:0000256" key="3">
    <source>
        <dbReference type="ARBA" id="ARBA00022691"/>
    </source>
</evidence>
<evidence type="ECO:0000256" key="5">
    <source>
        <dbReference type="HAMAP-Rule" id="MF_02126"/>
    </source>
</evidence>
<keyword evidence="1 5" id="KW-0489">Methyltransferase</keyword>
<dbReference type="InterPro" id="IPR019874">
    <property type="entry name" value="RF_methyltr_PrmC"/>
</dbReference>
<organism evidence="8 9">
    <name type="scientific">Piscibacillus halophilus</name>
    <dbReference type="NCBI Taxonomy" id="571933"/>
    <lineage>
        <taxon>Bacteria</taxon>
        <taxon>Bacillati</taxon>
        <taxon>Bacillota</taxon>
        <taxon>Bacilli</taxon>
        <taxon>Bacillales</taxon>
        <taxon>Bacillaceae</taxon>
        <taxon>Piscibacillus</taxon>
    </lineage>
</organism>
<keyword evidence="2 5" id="KW-0808">Transferase</keyword>
<feature type="binding site" evidence="5">
    <location>
        <position position="183"/>
    </location>
    <ligand>
        <name>S-adenosyl-L-methionine</name>
        <dbReference type="ChEBI" id="CHEBI:59789"/>
    </ligand>
</feature>
<feature type="binding site" evidence="5">
    <location>
        <begin position="116"/>
        <end position="120"/>
    </location>
    <ligand>
        <name>S-adenosyl-L-methionine</name>
        <dbReference type="ChEBI" id="CHEBI:59789"/>
    </ligand>
</feature>